<protein>
    <submittedName>
        <fullName evidence="4">2-succinylbenzoate--CoA ligase</fullName>
    </submittedName>
</protein>
<dbReference type="PANTHER" id="PTHR43767">
    <property type="entry name" value="LONG-CHAIN-FATTY-ACID--COA LIGASE"/>
    <property type="match status" value="1"/>
</dbReference>
<dbReference type="GO" id="GO:0016874">
    <property type="term" value="F:ligase activity"/>
    <property type="evidence" value="ECO:0007669"/>
    <property type="project" value="UniProtKB-KW"/>
</dbReference>
<evidence type="ECO:0000259" key="3">
    <source>
        <dbReference type="Pfam" id="PF13193"/>
    </source>
</evidence>
<dbReference type="EMBL" id="BAABRR010000003">
    <property type="protein sequence ID" value="GAA5518249.1"/>
    <property type="molecule type" value="Genomic_DNA"/>
</dbReference>
<keyword evidence="5" id="KW-1185">Reference proteome</keyword>
<dbReference type="RefSeq" id="WP_286214822.1">
    <property type="nucleotide sequence ID" value="NZ_AP027736.1"/>
</dbReference>
<dbReference type="InterPro" id="IPR000873">
    <property type="entry name" value="AMP-dep_synth/lig_dom"/>
</dbReference>
<comment type="caution">
    <text evidence="4">The sequence shown here is derived from an EMBL/GenBank/DDBJ whole genome shotgun (WGS) entry which is preliminary data.</text>
</comment>
<dbReference type="Gene3D" id="3.40.50.12780">
    <property type="entry name" value="N-terminal domain of ligase-like"/>
    <property type="match status" value="1"/>
</dbReference>
<dbReference type="InterPro" id="IPR050237">
    <property type="entry name" value="ATP-dep_AMP-bd_enzyme"/>
</dbReference>
<dbReference type="InterPro" id="IPR025110">
    <property type="entry name" value="AMP-bd_C"/>
</dbReference>
<dbReference type="Gene3D" id="3.30.300.30">
    <property type="match status" value="1"/>
</dbReference>
<feature type="compositionally biased region" description="Basic and acidic residues" evidence="1">
    <location>
        <begin position="1"/>
        <end position="22"/>
    </location>
</feature>
<dbReference type="Pfam" id="PF13193">
    <property type="entry name" value="AMP-binding_C"/>
    <property type="match status" value="1"/>
</dbReference>
<feature type="region of interest" description="Disordered" evidence="1">
    <location>
        <begin position="1"/>
        <end position="29"/>
    </location>
</feature>
<evidence type="ECO:0000313" key="5">
    <source>
        <dbReference type="Proteomes" id="UP001426770"/>
    </source>
</evidence>
<reference evidence="4 5" key="1">
    <citation type="submission" date="2024-02" db="EMBL/GenBank/DDBJ databases">
        <title>Lysinimicrobium sediminis NBRC 112286.</title>
        <authorList>
            <person name="Ichikawa N."/>
            <person name="Katano-Makiyama Y."/>
            <person name="Hidaka K."/>
        </authorList>
    </citation>
    <scope>NUCLEOTIDE SEQUENCE [LARGE SCALE GENOMIC DNA]</scope>
    <source>
        <strain evidence="4 5">NBRC 112286</strain>
    </source>
</reference>
<name>A0ABP9WF93_9MICO</name>
<feature type="domain" description="AMP-binding enzyme C-terminal" evidence="3">
    <location>
        <begin position="269"/>
        <end position="328"/>
    </location>
</feature>
<dbReference type="Proteomes" id="UP001426770">
    <property type="component" value="Unassembled WGS sequence"/>
</dbReference>
<keyword evidence="4" id="KW-0436">Ligase</keyword>
<proteinExistence type="predicted"/>
<organism evidence="4 5">
    <name type="scientific">Demequina sediminis</name>
    <dbReference type="NCBI Taxonomy" id="1930058"/>
    <lineage>
        <taxon>Bacteria</taxon>
        <taxon>Bacillati</taxon>
        <taxon>Actinomycetota</taxon>
        <taxon>Actinomycetes</taxon>
        <taxon>Micrococcales</taxon>
        <taxon>Demequinaceae</taxon>
        <taxon>Demequina</taxon>
    </lineage>
</organism>
<gene>
    <name evidence="4" type="primary">menE</name>
    <name evidence="4" type="ORF">Lsed01_00671</name>
</gene>
<feature type="compositionally biased region" description="Basic and acidic residues" evidence="1">
    <location>
        <begin position="328"/>
        <end position="343"/>
    </location>
</feature>
<dbReference type="SUPFAM" id="SSF56801">
    <property type="entry name" value="Acetyl-CoA synthetase-like"/>
    <property type="match status" value="1"/>
</dbReference>
<feature type="region of interest" description="Disordered" evidence="1">
    <location>
        <begin position="321"/>
        <end position="343"/>
    </location>
</feature>
<evidence type="ECO:0000256" key="1">
    <source>
        <dbReference type="SAM" id="MobiDB-lite"/>
    </source>
</evidence>
<evidence type="ECO:0000313" key="4">
    <source>
        <dbReference type="EMBL" id="GAA5518249.1"/>
    </source>
</evidence>
<accession>A0ABP9WF93</accession>
<evidence type="ECO:0000259" key="2">
    <source>
        <dbReference type="Pfam" id="PF00501"/>
    </source>
</evidence>
<dbReference type="PANTHER" id="PTHR43767:SF1">
    <property type="entry name" value="NONRIBOSOMAL PEPTIDE SYNTHASE PES1 (EUROFUNG)-RELATED"/>
    <property type="match status" value="1"/>
</dbReference>
<sequence length="343" mass="35602">MSYARLDRDPHRALTEAREGRSEGIIVPTSGSTGAPRDVLVSAAAIRASAALTAARLAGDSDPAATASWLLALPPTRIGGAMVIARAILAGTALATMPAGPFTASAFASAAAAMPHSGPRRVSLVPTQLRRLLSDPEGRAALATFDNVLVGGAALTEPDAPANVVTTYGMSETTGGCVYDGIPLDGVGVRVDADGRIWLSGPTLALGYADGDASDFRERDGTRWFVTSDLGELSGGRLRVLGRADHVINTGGVKVHPQRVELAIERAGAAAAAVVGVPDPDWGERVVAVVEGDIDADALAAALDTLERYERPRSIIRVARLPRTPGGKMDRPAARRLAQQEDR</sequence>
<dbReference type="InterPro" id="IPR045851">
    <property type="entry name" value="AMP-bd_C_sf"/>
</dbReference>
<feature type="domain" description="AMP-dependent synthetase/ligase" evidence="2">
    <location>
        <begin position="26"/>
        <end position="208"/>
    </location>
</feature>
<dbReference type="Pfam" id="PF00501">
    <property type="entry name" value="AMP-binding"/>
    <property type="match status" value="1"/>
</dbReference>
<dbReference type="InterPro" id="IPR042099">
    <property type="entry name" value="ANL_N_sf"/>
</dbReference>